<evidence type="ECO:0000256" key="7">
    <source>
        <dbReference type="ARBA" id="ARBA00022803"/>
    </source>
</evidence>
<evidence type="ECO:0000256" key="4">
    <source>
        <dbReference type="ARBA" id="ARBA00022676"/>
    </source>
</evidence>
<dbReference type="InterPro" id="IPR011990">
    <property type="entry name" value="TPR-like_helical_dom_sf"/>
</dbReference>
<evidence type="ECO:0000256" key="2">
    <source>
        <dbReference type="ARBA" id="ARBA00005386"/>
    </source>
</evidence>
<evidence type="ECO:0000256" key="8">
    <source>
        <dbReference type="PROSITE-ProRule" id="PRU00339"/>
    </source>
</evidence>
<evidence type="ECO:0000256" key="5">
    <source>
        <dbReference type="ARBA" id="ARBA00022679"/>
    </source>
</evidence>
<dbReference type="SUPFAM" id="SSF48452">
    <property type="entry name" value="TPR-like"/>
    <property type="match status" value="1"/>
</dbReference>
<feature type="repeat" description="TPR" evidence="8">
    <location>
        <begin position="175"/>
        <end position="208"/>
    </location>
</feature>
<proteinExistence type="inferred from homology"/>
<evidence type="ECO:0000313" key="11">
    <source>
        <dbReference type="Proteomes" id="UP000197528"/>
    </source>
</evidence>
<comment type="pathway">
    <text evidence="1">Protein modification; protein glycosylation.</text>
</comment>
<dbReference type="RefSeq" id="WP_088525083.1">
    <property type="nucleotide sequence ID" value="NZ_NGUP01000003.1"/>
</dbReference>
<keyword evidence="6" id="KW-0677">Repeat</keyword>
<dbReference type="EMBL" id="NGUP01000003">
    <property type="protein sequence ID" value="OWS69468.1"/>
    <property type="molecule type" value="Genomic_DNA"/>
</dbReference>
<dbReference type="InterPro" id="IPR029489">
    <property type="entry name" value="OGT/SEC/SPY_C"/>
</dbReference>
<evidence type="ECO:0000256" key="1">
    <source>
        <dbReference type="ARBA" id="ARBA00004922"/>
    </source>
</evidence>
<keyword evidence="4" id="KW-0328">Glycosyltransferase</keyword>
<dbReference type="Pfam" id="PF13844">
    <property type="entry name" value="Glyco_transf_41"/>
    <property type="match status" value="2"/>
</dbReference>
<feature type="repeat" description="TPR" evidence="8">
    <location>
        <begin position="141"/>
        <end position="174"/>
    </location>
</feature>
<dbReference type="GO" id="GO:0006493">
    <property type="term" value="P:protein O-linked glycosylation"/>
    <property type="evidence" value="ECO:0007669"/>
    <property type="project" value="InterPro"/>
</dbReference>
<comment type="similarity">
    <text evidence="2">Belongs to the glycosyltransferase 41 family. O-GlcNAc transferase subfamily.</text>
</comment>
<evidence type="ECO:0000313" key="10">
    <source>
        <dbReference type="EMBL" id="OWS69468.1"/>
    </source>
</evidence>
<dbReference type="PANTHER" id="PTHR44366:SF1">
    <property type="entry name" value="UDP-N-ACETYLGLUCOSAMINE--PEPTIDE N-ACETYLGLUCOSAMINYLTRANSFERASE 110 KDA SUBUNIT"/>
    <property type="match status" value="1"/>
</dbReference>
<dbReference type="Pfam" id="PF14559">
    <property type="entry name" value="TPR_19"/>
    <property type="match status" value="1"/>
</dbReference>
<comment type="caution">
    <text evidence="10">The sequence shown here is derived from an EMBL/GenBank/DDBJ whole genome shotgun (WGS) entry which is preliminary data.</text>
</comment>
<accession>A0A254PT49</accession>
<dbReference type="Pfam" id="PF13174">
    <property type="entry name" value="TPR_6"/>
    <property type="match status" value="1"/>
</dbReference>
<keyword evidence="11" id="KW-1185">Reference proteome</keyword>
<name>A0A254PT49_9BURK</name>
<feature type="domain" description="O-GlcNAc transferase C-terminal" evidence="9">
    <location>
        <begin position="488"/>
        <end position="675"/>
    </location>
</feature>
<feature type="repeat" description="TPR" evidence="8">
    <location>
        <begin position="73"/>
        <end position="106"/>
    </location>
</feature>
<dbReference type="InterPro" id="IPR037919">
    <property type="entry name" value="OGT"/>
</dbReference>
<keyword evidence="7 8" id="KW-0802">TPR repeat</keyword>
<dbReference type="OrthoDB" id="101857at2"/>
<dbReference type="AlphaFoldDB" id="A0A254PT49"/>
<dbReference type="Pfam" id="PF13432">
    <property type="entry name" value="TPR_16"/>
    <property type="match status" value="1"/>
</dbReference>
<feature type="domain" description="O-GlcNAc transferase C-terminal" evidence="9">
    <location>
        <begin position="305"/>
        <end position="477"/>
    </location>
</feature>
<dbReference type="PANTHER" id="PTHR44366">
    <property type="entry name" value="UDP-N-ACETYLGLUCOSAMINE--PEPTIDE N-ACETYLGLUCOSAMINYLTRANSFERASE 110 KDA SUBUNIT"/>
    <property type="match status" value="1"/>
</dbReference>
<gene>
    <name evidence="10" type="ORF">CBI31_03675</name>
</gene>
<dbReference type="Gene3D" id="3.40.50.11380">
    <property type="match status" value="1"/>
</dbReference>
<dbReference type="GO" id="GO:0097363">
    <property type="term" value="F:protein O-acetylglucosaminyltransferase activity"/>
    <property type="evidence" value="ECO:0007669"/>
    <property type="project" value="UniProtKB-EC"/>
</dbReference>
<dbReference type="Gene3D" id="3.40.50.2000">
    <property type="entry name" value="Glycogen Phosphorylase B"/>
    <property type="match status" value="1"/>
</dbReference>
<dbReference type="Proteomes" id="UP000197528">
    <property type="component" value="Unassembled WGS sequence"/>
</dbReference>
<evidence type="ECO:0000256" key="3">
    <source>
        <dbReference type="ARBA" id="ARBA00011970"/>
    </source>
</evidence>
<dbReference type="UniPathway" id="UPA00378"/>
<evidence type="ECO:0000259" key="9">
    <source>
        <dbReference type="Pfam" id="PF13844"/>
    </source>
</evidence>
<evidence type="ECO:0000256" key="6">
    <source>
        <dbReference type="ARBA" id="ARBA00022737"/>
    </source>
</evidence>
<feature type="repeat" description="TPR" evidence="8">
    <location>
        <begin position="107"/>
        <end position="140"/>
    </location>
</feature>
<keyword evidence="5" id="KW-0808">Transferase</keyword>
<reference evidence="10 11" key="1">
    <citation type="submission" date="2017-05" db="EMBL/GenBank/DDBJ databases">
        <title>Genome of Polynucleobacter sp. MWH-Feld-100.</title>
        <authorList>
            <person name="Hahn M.W."/>
        </authorList>
    </citation>
    <scope>NUCLEOTIDE SEQUENCE [LARGE SCALE GENOMIC DNA]</scope>
    <source>
        <strain evidence="10 11">MWH-Feld-100</strain>
    </source>
</reference>
<sequence length="687" mass="77175">MTPAYAPLIQQMMLEFQNQRLEAAERIALSILRVNSKDLLALQVQGLCLAMQGRTEESIEPFAKAATLDSKNPELLTNLAKAQHQTGRYGDAVQTFEKLNRLTPNQPQVLTDMGTSYAKLRQYDRSKAVYEKAISLDPNYFLVWSNRGNLYSDQGYPVEAIACFERALELNPDYAEAWTNYGNALFDLGRFDQACEAHDQALARDPNYAEALFNKANSLTELKHGDLARVSYSKAFELRPKIPFLIGQLLNSLATVCNWEGNEKLLSEALQAVAENKPAVPPFVLLQTPASLALQKQAAQIYIRERVPYVNESIFQSVKKATDQKIRIGYFSSDFKEHPVGIIMENLIRLHDRSRFEIYGYFLNKKSDDALEGRLRQSFDRAYELFGLHDQDAQQLVIEHGLDIAIDLNGHTAGARTGIFARKVAPLQINYLGYAGTSGANFYDYLITDQVAVPQVDATHYTEKLAYMPNSFFPADTLVQLEDFGSMPSRDGQGLPKEGFVFACFNNSYKITSQIFSQWMQLLKHVDNSVLWLSMPSELAIQNLRENARKLGIDPARLIFASRVPSRRDHLSRLRLADLFLDTPYFNAHTTAADALWAGVPVLTQIGETFAARVAASQLSALGMPELIVNTPEEYFAKALELATQPQLLAELRAKQSSNRLTAPLFNTKQYVMDLEGLFCGMLQQKS</sequence>
<dbReference type="EC" id="2.4.1.255" evidence="3"/>
<dbReference type="PROSITE" id="PS50293">
    <property type="entry name" value="TPR_REGION"/>
    <property type="match status" value="2"/>
</dbReference>
<dbReference type="Gene3D" id="1.25.40.10">
    <property type="entry name" value="Tetratricopeptide repeat domain"/>
    <property type="match status" value="3"/>
</dbReference>
<dbReference type="InterPro" id="IPR019734">
    <property type="entry name" value="TPR_rpt"/>
</dbReference>
<dbReference type="SMART" id="SM00028">
    <property type="entry name" value="TPR"/>
    <property type="match status" value="6"/>
</dbReference>
<dbReference type="PROSITE" id="PS50005">
    <property type="entry name" value="TPR"/>
    <property type="match status" value="4"/>
</dbReference>
<organism evidence="10 11">
    <name type="scientific">Polynucleobacter campilacus</name>
    <dbReference type="NCBI Taxonomy" id="1743163"/>
    <lineage>
        <taxon>Bacteria</taxon>
        <taxon>Pseudomonadati</taxon>
        <taxon>Pseudomonadota</taxon>
        <taxon>Betaproteobacteria</taxon>
        <taxon>Burkholderiales</taxon>
        <taxon>Burkholderiaceae</taxon>
        <taxon>Polynucleobacter</taxon>
    </lineage>
</organism>
<protein>
    <recommendedName>
        <fullName evidence="3">protein O-GlcNAc transferase</fullName>
        <ecNumber evidence="3">2.4.1.255</ecNumber>
    </recommendedName>
</protein>